<protein>
    <recommendedName>
        <fullName evidence="2">SPOR domain-containing protein</fullName>
    </recommendedName>
</protein>
<evidence type="ECO:0000256" key="1">
    <source>
        <dbReference type="SAM" id="SignalP"/>
    </source>
</evidence>
<evidence type="ECO:0000313" key="4">
    <source>
        <dbReference type="Proteomes" id="UP000050280"/>
    </source>
</evidence>
<proteinExistence type="predicted"/>
<keyword evidence="4" id="KW-1185">Reference proteome</keyword>
<dbReference type="InterPro" id="IPR007730">
    <property type="entry name" value="SPOR-like_dom"/>
</dbReference>
<feature type="domain" description="SPOR" evidence="2">
    <location>
        <begin position="42"/>
        <end position="122"/>
    </location>
</feature>
<feature type="chain" id="PRO_5006135196" description="SPOR domain-containing protein" evidence="1">
    <location>
        <begin position="20"/>
        <end position="123"/>
    </location>
</feature>
<sequence length="123" mass="14343">MKPLVLLAVFLLTAFNALGQEGTVTIEQEPKINEVIKLYKKVNEKRTYYQIQVGFGGASKAERLKSEVETDFPGLYTKIEFQEPTYRVRLGKFYDRLEADRKFIEVRKKYPEAMLLTIDKDED</sequence>
<dbReference type="Proteomes" id="UP000050280">
    <property type="component" value="Unassembled WGS sequence"/>
</dbReference>
<comment type="caution">
    <text evidence="3">The sequence shown here is derived from an EMBL/GenBank/DDBJ whole genome shotgun (WGS) entry which is preliminary data.</text>
</comment>
<dbReference type="STRING" id="1300341.I595_2602"/>
<dbReference type="RefSeq" id="WP_054559640.1">
    <property type="nucleotide sequence ID" value="NZ_LDJX01000005.1"/>
</dbReference>
<feature type="signal peptide" evidence="1">
    <location>
        <begin position="1"/>
        <end position="19"/>
    </location>
</feature>
<dbReference type="SUPFAM" id="SSF110997">
    <property type="entry name" value="Sporulation related repeat"/>
    <property type="match status" value="1"/>
</dbReference>
<dbReference type="AlphaFoldDB" id="A0A0P7AY97"/>
<dbReference type="GO" id="GO:0042834">
    <property type="term" value="F:peptidoglycan binding"/>
    <property type="evidence" value="ECO:0007669"/>
    <property type="project" value="InterPro"/>
</dbReference>
<evidence type="ECO:0000259" key="2">
    <source>
        <dbReference type="PROSITE" id="PS51724"/>
    </source>
</evidence>
<reference evidence="3 4" key="1">
    <citation type="submission" date="2015-09" db="EMBL/GenBank/DDBJ databases">
        <title>Genome sequence of the marine flavobacterium Croceitalea dokdonensis DOKDO 023 that contains proton- and sodium-pumping rhodopsins.</title>
        <authorList>
            <person name="Kwon S.-K."/>
            <person name="Lee H.K."/>
            <person name="Kwak M.-J."/>
            <person name="Kim J.F."/>
        </authorList>
    </citation>
    <scope>NUCLEOTIDE SEQUENCE [LARGE SCALE GENOMIC DNA]</scope>
    <source>
        <strain evidence="3 4">DOKDO 023</strain>
    </source>
</reference>
<dbReference type="Gene3D" id="3.30.70.1070">
    <property type="entry name" value="Sporulation related repeat"/>
    <property type="match status" value="1"/>
</dbReference>
<dbReference type="Pfam" id="PF05036">
    <property type="entry name" value="SPOR"/>
    <property type="match status" value="1"/>
</dbReference>
<dbReference type="OrthoDB" id="2473397at2"/>
<accession>A0A0P7AY97</accession>
<keyword evidence="1" id="KW-0732">Signal</keyword>
<dbReference type="EMBL" id="LDJX01000005">
    <property type="protein sequence ID" value="KPM31335.1"/>
    <property type="molecule type" value="Genomic_DNA"/>
</dbReference>
<dbReference type="PROSITE" id="PS51724">
    <property type="entry name" value="SPOR"/>
    <property type="match status" value="1"/>
</dbReference>
<dbReference type="InterPro" id="IPR036680">
    <property type="entry name" value="SPOR-like_sf"/>
</dbReference>
<organism evidence="3 4">
    <name type="scientific">Croceitalea dokdonensis DOKDO 023</name>
    <dbReference type="NCBI Taxonomy" id="1300341"/>
    <lineage>
        <taxon>Bacteria</taxon>
        <taxon>Pseudomonadati</taxon>
        <taxon>Bacteroidota</taxon>
        <taxon>Flavobacteriia</taxon>
        <taxon>Flavobacteriales</taxon>
        <taxon>Flavobacteriaceae</taxon>
        <taxon>Croceitalea</taxon>
    </lineage>
</organism>
<gene>
    <name evidence="3" type="ORF">I595_2602</name>
</gene>
<name>A0A0P7AY97_9FLAO</name>
<evidence type="ECO:0000313" key="3">
    <source>
        <dbReference type="EMBL" id="KPM31335.1"/>
    </source>
</evidence>